<name>A0A9Q0YDN0_HOLLE</name>
<organism evidence="2 3">
    <name type="scientific">Holothuria leucospilota</name>
    <name type="common">Black long sea cucumber</name>
    <name type="synonym">Mertensiothuria leucospilota</name>
    <dbReference type="NCBI Taxonomy" id="206669"/>
    <lineage>
        <taxon>Eukaryota</taxon>
        <taxon>Metazoa</taxon>
        <taxon>Echinodermata</taxon>
        <taxon>Eleutherozoa</taxon>
        <taxon>Echinozoa</taxon>
        <taxon>Holothuroidea</taxon>
        <taxon>Aspidochirotacea</taxon>
        <taxon>Aspidochirotida</taxon>
        <taxon>Holothuriidae</taxon>
        <taxon>Holothuria</taxon>
    </lineage>
</organism>
<reference evidence="2" key="1">
    <citation type="submission" date="2021-10" db="EMBL/GenBank/DDBJ databases">
        <title>Tropical sea cucumber genome reveals ecological adaptation and Cuvierian tubules defense mechanism.</title>
        <authorList>
            <person name="Chen T."/>
        </authorList>
    </citation>
    <scope>NUCLEOTIDE SEQUENCE</scope>
    <source>
        <strain evidence="2">Nanhai2018</strain>
        <tissue evidence="2">Muscle</tissue>
    </source>
</reference>
<feature type="region of interest" description="Disordered" evidence="1">
    <location>
        <begin position="102"/>
        <end position="123"/>
    </location>
</feature>
<evidence type="ECO:0000313" key="2">
    <source>
        <dbReference type="EMBL" id="KAJ8020857.1"/>
    </source>
</evidence>
<evidence type="ECO:0000313" key="3">
    <source>
        <dbReference type="Proteomes" id="UP001152320"/>
    </source>
</evidence>
<dbReference type="EMBL" id="JAIZAY010000022">
    <property type="protein sequence ID" value="KAJ8020857.1"/>
    <property type="molecule type" value="Genomic_DNA"/>
</dbReference>
<feature type="compositionally biased region" description="Polar residues" evidence="1">
    <location>
        <begin position="65"/>
        <end position="76"/>
    </location>
</feature>
<dbReference type="AlphaFoldDB" id="A0A9Q0YDN0"/>
<comment type="caution">
    <text evidence="2">The sequence shown here is derived from an EMBL/GenBank/DDBJ whole genome shotgun (WGS) entry which is preliminary data.</text>
</comment>
<feature type="compositionally biased region" description="Polar residues" evidence="1">
    <location>
        <begin position="102"/>
        <end position="114"/>
    </location>
</feature>
<proteinExistence type="predicted"/>
<sequence>MEEDWKGVGGRDVEELRRLRSTVVASHKLARAEISRHLDEDNARRRPGHAGYEKRARYNKRGKSNWPSRIETGTESVESKTGGWEMREESLGLKNIRRCRSLSGTKGNVTSGNVNDDDSIEHGKEDIDIMAQLRIDRDTTH</sequence>
<protein>
    <submittedName>
        <fullName evidence="2">Uncharacterized protein</fullName>
    </submittedName>
</protein>
<gene>
    <name evidence="2" type="ORF">HOLleu_40560</name>
</gene>
<keyword evidence="3" id="KW-1185">Reference proteome</keyword>
<evidence type="ECO:0000256" key="1">
    <source>
        <dbReference type="SAM" id="MobiDB-lite"/>
    </source>
</evidence>
<dbReference type="Proteomes" id="UP001152320">
    <property type="component" value="Chromosome 22"/>
</dbReference>
<accession>A0A9Q0YDN0</accession>
<feature type="region of interest" description="Disordered" evidence="1">
    <location>
        <begin position="40"/>
        <end position="84"/>
    </location>
</feature>